<proteinExistence type="predicted"/>
<dbReference type="AlphaFoldDB" id="A0A0F9DAI0"/>
<dbReference type="InterPro" id="IPR036390">
    <property type="entry name" value="WH_DNA-bd_sf"/>
</dbReference>
<evidence type="ECO:0000313" key="1">
    <source>
        <dbReference type="EMBL" id="KKL50736.1"/>
    </source>
</evidence>
<reference evidence="1" key="1">
    <citation type="journal article" date="2015" name="Nature">
        <title>Complex archaea that bridge the gap between prokaryotes and eukaryotes.</title>
        <authorList>
            <person name="Spang A."/>
            <person name="Saw J.H."/>
            <person name="Jorgensen S.L."/>
            <person name="Zaremba-Niedzwiedzka K."/>
            <person name="Martijn J."/>
            <person name="Lind A.E."/>
            <person name="van Eijk R."/>
            <person name="Schleper C."/>
            <person name="Guy L."/>
            <person name="Ettema T.J."/>
        </authorList>
    </citation>
    <scope>NUCLEOTIDE SEQUENCE</scope>
</reference>
<evidence type="ECO:0008006" key="2">
    <source>
        <dbReference type="Google" id="ProtNLM"/>
    </source>
</evidence>
<dbReference type="Gene3D" id="1.10.10.10">
    <property type="entry name" value="Winged helix-like DNA-binding domain superfamily/Winged helix DNA-binding domain"/>
    <property type="match status" value="1"/>
</dbReference>
<name>A0A0F9DAI0_9ZZZZ</name>
<dbReference type="SUPFAM" id="SSF46785">
    <property type="entry name" value="Winged helix' DNA-binding domain"/>
    <property type="match status" value="1"/>
</dbReference>
<dbReference type="EMBL" id="LAZR01032490">
    <property type="protein sequence ID" value="KKL50736.1"/>
    <property type="molecule type" value="Genomic_DNA"/>
</dbReference>
<comment type="caution">
    <text evidence="1">The sequence shown here is derived from an EMBL/GenBank/DDBJ whole genome shotgun (WGS) entry which is preliminary data.</text>
</comment>
<dbReference type="InterPro" id="IPR036388">
    <property type="entry name" value="WH-like_DNA-bd_sf"/>
</dbReference>
<protein>
    <recommendedName>
        <fullName evidence="2">HTH marR-type domain-containing protein</fullName>
    </recommendedName>
</protein>
<organism evidence="1">
    <name type="scientific">marine sediment metagenome</name>
    <dbReference type="NCBI Taxonomy" id="412755"/>
    <lineage>
        <taxon>unclassified sequences</taxon>
        <taxon>metagenomes</taxon>
        <taxon>ecological metagenomes</taxon>
    </lineage>
</organism>
<accession>A0A0F9DAI0</accession>
<gene>
    <name evidence="1" type="ORF">LCGC14_2302510</name>
</gene>
<sequence>MSITRKGKTVDKEYQKAIRLLEEFRKIDPIMPIQTAVVFLTVASEEGINMSDLAERADITQASCSRNVGSLASYNRHKKAGHGLLTSREDALERRRKLVFLTDEGRIFAQNVLKLI</sequence>